<accession>A0A915A296</accession>
<dbReference type="Proteomes" id="UP000887569">
    <property type="component" value="Unplaced"/>
</dbReference>
<dbReference type="InterPro" id="IPR049016">
    <property type="entry name" value="MYO6_lever"/>
</dbReference>
<comment type="caution">
    <text evidence="1">Lacks conserved residue(s) required for the propagation of feature annotation.</text>
</comment>
<keyword evidence="3" id="KW-1185">Reference proteome</keyword>
<dbReference type="Pfam" id="PF21521">
    <property type="entry name" value="MYO6_lever"/>
    <property type="match status" value="1"/>
</dbReference>
<keyword evidence="1" id="KW-0009">Actin-binding</keyword>
<dbReference type="CDD" id="cd21759">
    <property type="entry name" value="CBD_MYO6-like"/>
    <property type="match status" value="1"/>
</dbReference>
<protein>
    <submittedName>
        <fullName evidence="4">Unconventional myosin-VI</fullName>
    </submittedName>
</protein>
<dbReference type="GO" id="GO:0003774">
    <property type="term" value="F:cytoskeletal motor activity"/>
    <property type="evidence" value="ECO:0007669"/>
    <property type="project" value="InterPro"/>
</dbReference>
<dbReference type="SUPFAM" id="SSF52540">
    <property type="entry name" value="P-loop containing nucleoside triphosphate hydrolases"/>
    <property type="match status" value="1"/>
</dbReference>
<dbReference type="InterPro" id="IPR001609">
    <property type="entry name" value="Myosin_head_motor_dom-like"/>
</dbReference>
<dbReference type="GO" id="GO:0005524">
    <property type="term" value="F:ATP binding"/>
    <property type="evidence" value="ECO:0007669"/>
    <property type="project" value="InterPro"/>
</dbReference>
<dbReference type="InterPro" id="IPR027417">
    <property type="entry name" value="P-loop_NTPase"/>
</dbReference>
<keyword evidence="1" id="KW-0505">Motor protein</keyword>
<dbReference type="GO" id="GO:0003779">
    <property type="term" value="F:actin binding"/>
    <property type="evidence" value="ECO:0007669"/>
    <property type="project" value="UniProtKB-KW"/>
</dbReference>
<comment type="similarity">
    <text evidence="1">Belongs to the TRAFAC class myosin-kinesin ATPase superfamily. Myosin family.</text>
</comment>
<evidence type="ECO:0000256" key="1">
    <source>
        <dbReference type="PROSITE-ProRule" id="PRU00782"/>
    </source>
</evidence>
<evidence type="ECO:0000313" key="3">
    <source>
        <dbReference type="Proteomes" id="UP000887569"/>
    </source>
</evidence>
<organism evidence="3 4">
    <name type="scientific">Parascaris univalens</name>
    <name type="common">Nematode worm</name>
    <dbReference type="NCBI Taxonomy" id="6257"/>
    <lineage>
        <taxon>Eukaryota</taxon>
        <taxon>Metazoa</taxon>
        <taxon>Ecdysozoa</taxon>
        <taxon>Nematoda</taxon>
        <taxon>Chromadorea</taxon>
        <taxon>Rhabditida</taxon>
        <taxon>Spirurina</taxon>
        <taxon>Ascaridomorpha</taxon>
        <taxon>Ascaridoidea</taxon>
        <taxon>Ascarididae</taxon>
        <taxon>Parascaris</taxon>
    </lineage>
</organism>
<dbReference type="Gene3D" id="3.30.70.1590">
    <property type="match status" value="1"/>
</dbReference>
<dbReference type="PROSITE" id="PS50096">
    <property type="entry name" value="IQ"/>
    <property type="match status" value="1"/>
</dbReference>
<keyword evidence="1" id="KW-0518">Myosin</keyword>
<dbReference type="PROSITE" id="PS51456">
    <property type="entry name" value="MYOSIN_MOTOR"/>
    <property type="match status" value="1"/>
</dbReference>
<dbReference type="GO" id="GO:0016459">
    <property type="term" value="C:myosin complex"/>
    <property type="evidence" value="ECO:0007669"/>
    <property type="project" value="UniProtKB-KW"/>
</dbReference>
<proteinExistence type="inferred from homology"/>
<dbReference type="Gene3D" id="6.10.220.10">
    <property type="match status" value="1"/>
</dbReference>
<dbReference type="AlphaFoldDB" id="A0A915A296"/>
<evidence type="ECO:0000259" key="2">
    <source>
        <dbReference type="PROSITE" id="PS51456"/>
    </source>
</evidence>
<sequence length="272" mass="31695">RTLLPQQLSRLDPRLFCKCLFHALGLNENDFAFGLTKAFFRAGKFAQFDQMLRQDKAEMLRLITLAASWLYRARWRKLQCGVLCTIKLQLRMKYRSEQLRIIQSHVRGLIARRTHRPRIMCLTRVRALTNNIDEMTTVLKELPMESQLRWTPQLETMRENIELLVTGIKRDPLMPLETVTTRYEHLVRDAETLLLTLRPSLTSYENEKQKGVGITQSAIHPGKPQMEEQQHSESAAVCDRNTICNLDLTKWKYVDLRNAITSSKGMRIPVVM</sequence>
<reference evidence="4" key="1">
    <citation type="submission" date="2022-11" db="UniProtKB">
        <authorList>
            <consortium name="WormBaseParasite"/>
        </authorList>
    </citation>
    <scope>IDENTIFICATION</scope>
</reference>
<evidence type="ECO:0000313" key="4">
    <source>
        <dbReference type="WBParaSite" id="PgE099_g001_t08"/>
    </source>
</evidence>
<dbReference type="WBParaSite" id="PgE099_g001_t08">
    <property type="protein sequence ID" value="PgE099_g001_t08"/>
    <property type="gene ID" value="PgE099_g001"/>
</dbReference>
<feature type="domain" description="Myosin motor" evidence="2">
    <location>
        <begin position="1"/>
        <end position="53"/>
    </location>
</feature>
<name>A0A915A296_PARUN</name>